<feature type="compositionally biased region" description="Low complexity" evidence="1">
    <location>
        <begin position="161"/>
        <end position="183"/>
    </location>
</feature>
<name>A0ABU8E1H2_9ACTN</name>
<dbReference type="RefSeq" id="WP_225232781.1">
    <property type="nucleotide sequence ID" value="NZ_JBAPLV010000002.1"/>
</dbReference>
<feature type="region of interest" description="Disordered" evidence="1">
    <location>
        <begin position="161"/>
        <end position="199"/>
    </location>
</feature>
<proteinExistence type="predicted"/>
<protein>
    <submittedName>
        <fullName evidence="2">Uncharacterized protein</fullName>
    </submittedName>
</protein>
<evidence type="ECO:0000313" key="3">
    <source>
        <dbReference type="Proteomes" id="UP001373496"/>
    </source>
</evidence>
<organism evidence="2 3">
    <name type="scientific">Klenkia terrae</name>
    <dbReference type="NCBI Taxonomy" id="1052259"/>
    <lineage>
        <taxon>Bacteria</taxon>
        <taxon>Bacillati</taxon>
        <taxon>Actinomycetota</taxon>
        <taxon>Actinomycetes</taxon>
        <taxon>Geodermatophilales</taxon>
        <taxon>Geodermatophilaceae</taxon>
        <taxon>Klenkia</taxon>
    </lineage>
</organism>
<comment type="caution">
    <text evidence="2">The sequence shown here is derived from an EMBL/GenBank/DDBJ whole genome shotgun (WGS) entry which is preliminary data.</text>
</comment>
<accession>A0ABU8E1H2</accession>
<gene>
    <name evidence="2" type="ORF">UXQ13_02610</name>
</gene>
<evidence type="ECO:0000313" key="2">
    <source>
        <dbReference type="EMBL" id="MEI4277345.1"/>
    </source>
</evidence>
<evidence type="ECO:0000256" key="1">
    <source>
        <dbReference type="SAM" id="MobiDB-lite"/>
    </source>
</evidence>
<sequence>MTDLLAVTLARVPAAHHGPLVPGPDDLRVLATLWWCSVSDRYVVAAAASLLATSRALSPRVDDVTLHRLPDSRVTGGTSGVELIGEDPVTALGAAIRVTSSDVLPRVAEAGQMRERPLWAIATDALGNRFLWAGRAVGLDASPTATAVAAAVGVPLAPNWAPADSPAAPRAACSPRPRAGPRVARARAEPPPTATGGSR</sequence>
<dbReference type="Proteomes" id="UP001373496">
    <property type="component" value="Unassembled WGS sequence"/>
</dbReference>
<keyword evidence="3" id="KW-1185">Reference proteome</keyword>
<dbReference type="EMBL" id="JBAPLV010000002">
    <property type="protein sequence ID" value="MEI4277345.1"/>
    <property type="molecule type" value="Genomic_DNA"/>
</dbReference>
<reference evidence="2 3" key="1">
    <citation type="submission" date="2024-03" db="EMBL/GenBank/DDBJ databases">
        <title>Draft genome sequence of Klenkia terrae.</title>
        <authorList>
            <person name="Duangmal K."/>
            <person name="Chantavorakit T."/>
        </authorList>
    </citation>
    <scope>NUCLEOTIDE SEQUENCE [LARGE SCALE GENOMIC DNA]</scope>
    <source>
        <strain evidence="2 3">JCM 17786</strain>
    </source>
</reference>